<accession>U6G705</accession>
<evidence type="ECO:0000256" key="1">
    <source>
        <dbReference type="SAM" id="MobiDB-lite"/>
    </source>
</evidence>
<protein>
    <submittedName>
        <fullName evidence="2">Uncharacterized protein</fullName>
    </submittedName>
</protein>
<gene>
    <name evidence="2" type="ORF">EPH_0040030</name>
</gene>
<feature type="region of interest" description="Disordered" evidence="1">
    <location>
        <begin position="495"/>
        <end position="527"/>
    </location>
</feature>
<sequence>MEAQAEATRAALLLFASWSSSSSNSSNSSSSSSSNSSVEAWIQAHLLHLYATLRRGVSASSWPSVSADVSPQEQQQQLLLLQQQPALLLLDTGPPLCPLSGAARAACAANLALFSLHLEDLQRVSAAAAAAAAAVSPAAAATAAAAAAGGGGVGGDSGDTETACQFLFSELLRIFCLSRVDCLCYRSQLQAFREVPAAAAAAAVPQQHSSSSRGGPLPPLEALHPGPQPFWGQPGDPVPCLTRLLLLYRHSKQVTDVGAPLQLPWMPYGGPTMGGGPTVGGPLHNREGTGVGGAPSSSLSQKQETVSTRRQRMQLPAPLLSAAFRSNVAAAALLRQASAAAQDPGAPEYAAAAAAAEEAAAALAPTLWLSTANASPSIVAGGAPSAAAATAAATAAAATAAAGATGGGPSPRGPPMVLWRQLIVLRRVVRCLLTSQVPVKRCLYTGDVSPRSSKLEEVGEGPHVDEAAAHGGHYETSLLLLLLLLLLLQQQQQQKKKKKKKRQKGTDPEAAATKNGVSIAVKERDRRQGPLQDVLRLLEE</sequence>
<dbReference type="VEuPathDB" id="ToxoDB:EPH_0040030"/>
<name>U6G705_9EIME</name>
<organism evidence="2 3">
    <name type="scientific">Eimeria praecox</name>
    <dbReference type="NCBI Taxonomy" id="51316"/>
    <lineage>
        <taxon>Eukaryota</taxon>
        <taxon>Sar</taxon>
        <taxon>Alveolata</taxon>
        <taxon>Apicomplexa</taxon>
        <taxon>Conoidasida</taxon>
        <taxon>Coccidia</taxon>
        <taxon>Eucoccidiorida</taxon>
        <taxon>Eimeriorina</taxon>
        <taxon>Eimeriidae</taxon>
        <taxon>Eimeria</taxon>
    </lineage>
</organism>
<dbReference type="EMBL" id="HG690833">
    <property type="protein sequence ID" value="CDI75292.1"/>
    <property type="molecule type" value="Genomic_DNA"/>
</dbReference>
<reference evidence="2" key="1">
    <citation type="submission" date="2013-10" db="EMBL/GenBank/DDBJ databases">
        <title>Genomic analysis of the causative agents of coccidiosis in chickens.</title>
        <authorList>
            <person name="Reid A.J."/>
            <person name="Blake D."/>
            <person name="Billington K."/>
            <person name="Browne H."/>
            <person name="Dunn M."/>
            <person name="Hung S."/>
            <person name="Kawahara F."/>
            <person name="Miranda-Saavedra D."/>
            <person name="Mourier T."/>
            <person name="Nagra H."/>
            <person name="Otto T.D."/>
            <person name="Rawlings N."/>
            <person name="Sanchez A."/>
            <person name="Sanders M."/>
            <person name="Subramaniam C."/>
            <person name="Tay Y."/>
            <person name="Dear P."/>
            <person name="Doerig C."/>
            <person name="Gruber A."/>
            <person name="Parkinson J."/>
            <person name="Shirley M."/>
            <person name="Wan K.L."/>
            <person name="Berriman M."/>
            <person name="Tomley F."/>
            <person name="Pain A."/>
        </authorList>
    </citation>
    <scope>NUCLEOTIDE SEQUENCE [LARGE SCALE GENOMIC DNA]</scope>
    <source>
        <strain evidence="2">Houghton</strain>
    </source>
</reference>
<evidence type="ECO:0000313" key="2">
    <source>
        <dbReference type="EMBL" id="CDI75292.1"/>
    </source>
</evidence>
<dbReference type="OrthoDB" id="348897at2759"/>
<evidence type="ECO:0000313" key="3">
    <source>
        <dbReference type="Proteomes" id="UP000018201"/>
    </source>
</evidence>
<dbReference type="AlphaFoldDB" id="U6G705"/>
<keyword evidence="3" id="KW-1185">Reference proteome</keyword>
<reference evidence="2" key="2">
    <citation type="submission" date="2013-10" db="EMBL/GenBank/DDBJ databases">
        <authorList>
            <person name="Aslett M."/>
        </authorList>
    </citation>
    <scope>NUCLEOTIDE SEQUENCE [LARGE SCALE GENOMIC DNA]</scope>
    <source>
        <strain evidence="2">Houghton</strain>
    </source>
</reference>
<feature type="compositionally biased region" description="Polar residues" evidence="1">
    <location>
        <begin position="295"/>
        <end position="308"/>
    </location>
</feature>
<feature type="region of interest" description="Disordered" evidence="1">
    <location>
        <begin position="274"/>
        <end position="310"/>
    </location>
</feature>
<proteinExistence type="predicted"/>
<dbReference type="Proteomes" id="UP000018201">
    <property type="component" value="Unassembled WGS sequence"/>
</dbReference>